<dbReference type="Pfam" id="PF13205">
    <property type="entry name" value="Big_5"/>
    <property type="match status" value="1"/>
</dbReference>
<keyword evidence="4" id="KW-1185">Reference proteome</keyword>
<feature type="domain" description="SbsA Ig-like" evidence="2">
    <location>
        <begin position="36"/>
        <end position="130"/>
    </location>
</feature>
<evidence type="ECO:0000313" key="4">
    <source>
        <dbReference type="Proteomes" id="UP001209317"/>
    </source>
</evidence>
<dbReference type="InterPro" id="IPR032812">
    <property type="entry name" value="SbsA_Ig"/>
</dbReference>
<sequence>MRLLHKSLAVFFLIALFGIFFSNCAVIIPPDGGPRDSLPPNLVSASPADSSLNFTGKKIELVFDEYITVQNVQQNLIVSPVVKSVPTVSSYLNKITVNLKEPLEPNTTYSFDFGTSIKDANEGNPYKNYTYVISTGNHLDTDSIAGTITLAETGKVDSTLLAVLYTDFSDTAIYKSQPRYYTRVDTTGRFVFRFLPKGQEYNLFAVANTYMRNYSDTTQLFGFYDRKVIAGQPDSVPVHLYAYHQSKTVKRPARVISERQRQQQREKDAKQPLNVSVSVKNAPQSLIDPLQINYSKPLKAFDPGGIALRDTNYAEEQNYTINRSILDSNNSAFTLTHAWQEDKEYILVISKEAAIDSFDIMIAKADTSRFKIKPAREYASFTMIFPDVDLAMNPVVQLFKANTLVDSIAIPENRRVVRQLYEAGDYQLRILYDTNKNMKWDPGNYILRRQPELVIPHKKDITLKANWENELEIYIYR</sequence>
<organism evidence="3 4">
    <name type="scientific">Haoranjiania flava</name>
    <dbReference type="NCBI Taxonomy" id="1856322"/>
    <lineage>
        <taxon>Bacteria</taxon>
        <taxon>Pseudomonadati</taxon>
        <taxon>Bacteroidota</taxon>
        <taxon>Chitinophagia</taxon>
        <taxon>Chitinophagales</taxon>
        <taxon>Chitinophagaceae</taxon>
        <taxon>Haoranjiania</taxon>
    </lineage>
</organism>
<evidence type="ECO:0000313" key="3">
    <source>
        <dbReference type="EMBL" id="MCU7694341.1"/>
    </source>
</evidence>
<evidence type="ECO:0000256" key="1">
    <source>
        <dbReference type="ARBA" id="ARBA00022729"/>
    </source>
</evidence>
<name>A0AAE3INN8_9BACT</name>
<dbReference type="RefSeq" id="WP_263037827.1">
    <property type="nucleotide sequence ID" value="NZ_JAOTPL010000008.1"/>
</dbReference>
<accession>A0AAE3INN8</accession>
<dbReference type="Proteomes" id="UP001209317">
    <property type="component" value="Unassembled WGS sequence"/>
</dbReference>
<gene>
    <name evidence="3" type="ORF">OD355_07415</name>
</gene>
<dbReference type="AlphaFoldDB" id="A0AAE3INN8"/>
<reference evidence="3" key="1">
    <citation type="submission" date="2022-10" db="EMBL/GenBank/DDBJ databases">
        <authorList>
            <person name="Kim H.S."/>
            <person name="Kim J.-S."/>
            <person name="Suh M.K."/>
            <person name="Eom M.K."/>
            <person name="Lee J.-S."/>
        </authorList>
    </citation>
    <scope>NUCLEOTIDE SEQUENCE</scope>
    <source>
        <strain evidence="3">LIP-5</strain>
    </source>
</reference>
<keyword evidence="1" id="KW-0732">Signal</keyword>
<comment type="caution">
    <text evidence="3">The sequence shown here is derived from an EMBL/GenBank/DDBJ whole genome shotgun (WGS) entry which is preliminary data.</text>
</comment>
<proteinExistence type="predicted"/>
<evidence type="ECO:0000259" key="2">
    <source>
        <dbReference type="Pfam" id="PF13205"/>
    </source>
</evidence>
<protein>
    <submittedName>
        <fullName evidence="3">Ig-like domain-containing protein</fullName>
    </submittedName>
</protein>
<dbReference type="EMBL" id="JAOTPL010000008">
    <property type="protein sequence ID" value="MCU7694341.1"/>
    <property type="molecule type" value="Genomic_DNA"/>
</dbReference>